<accession>Q7U9R6</accession>
<feature type="domain" description="CBS" evidence="7">
    <location>
        <begin position="284"/>
        <end position="339"/>
    </location>
</feature>
<dbReference type="SUPFAM" id="SSF53697">
    <property type="entry name" value="SIS domain"/>
    <property type="match status" value="1"/>
</dbReference>
<dbReference type="InterPro" id="IPR050986">
    <property type="entry name" value="GutQ/KpsF_isomerases"/>
</dbReference>
<reference evidence="9 10" key="1">
    <citation type="journal article" date="2003" name="Nature">
        <title>The genome of a motile marine Synechococcus.</title>
        <authorList>
            <person name="Palenik B."/>
            <person name="Brahamsha B."/>
            <person name="Larimer F."/>
            <person name="Land M."/>
            <person name="Hauser L."/>
            <person name="Chain P."/>
            <person name="Lamerdin J."/>
            <person name="Regala W."/>
            <person name="Allen E.A."/>
            <person name="McCarren J."/>
            <person name="Paulsen I."/>
            <person name="Dufresne A."/>
            <person name="Partensky F."/>
            <person name="Webb E."/>
            <person name="Waterbury J."/>
        </authorList>
    </citation>
    <scope>NUCLEOTIDE SEQUENCE [LARGE SCALE GENOMIC DNA]</scope>
    <source>
        <strain evidence="9 10">WH8102</strain>
    </source>
</reference>
<dbReference type="PIRSF" id="PIRSF004692">
    <property type="entry name" value="KdsD_KpsF"/>
    <property type="match status" value="1"/>
</dbReference>
<dbReference type="Pfam" id="PF00571">
    <property type="entry name" value="CBS"/>
    <property type="match status" value="1"/>
</dbReference>
<evidence type="ECO:0000256" key="5">
    <source>
        <dbReference type="PIRSR" id="PIRSR004692-3"/>
    </source>
</evidence>
<dbReference type="STRING" id="84588.SYNW0187"/>
<evidence type="ECO:0000256" key="4">
    <source>
        <dbReference type="PIRNR" id="PIRNR004692"/>
    </source>
</evidence>
<sequence length="339" mass="35772">MTMVRSSRIPALSALTRCLQEEASAIAAAAERLSSDQVEAALLLLERCADRKAKLVITGVGKSGIVARKIAATFSSIGLMALFLNPLDALHGDLGVVAPEDVCLLLSNSGETEELLEVLPHLKRRGTGRIAIVGRADSSLARGSDVVLEAGVDREVCPLNLAPTASTAVAMAIGDALAAVWMERRGISPADFALNHPAGSLGKQLTLTAADLMVPVSKLHPLHPHTPLPEVIGGLTRDGIGSGWVEHPEQPGSLVGLLTDGDLRRALQDHSADSWSSLTAADLMTRDPITVNGDVLVVKALEQMEHNRRKPISVLPVVGEQKRLLGLLRLHDLVQAGLA</sequence>
<feature type="domain" description="CBS" evidence="7">
    <location>
        <begin position="213"/>
        <end position="274"/>
    </location>
</feature>
<organism evidence="9 10">
    <name type="scientific">Parasynechococcus marenigrum (strain WH8102)</name>
    <dbReference type="NCBI Taxonomy" id="84588"/>
    <lineage>
        <taxon>Bacteria</taxon>
        <taxon>Bacillati</taxon>
        <taxon>Cyanobacteriota</taxon>
        <taxon>Cyanophyceae</taxon>
        <taxon>Synechococcales</taxon>
        <taxon>Prochlorococcaceae</taxon>
        <taxon>Parasynechococcus</taxon>
        <taxon>Parasynechococcus marenigrum</taxon>
    </lineage>
</organism>
<dbReference type="InterPro" id="IPR001347">
    <property type="entry name" value="SIS_dom"/>
</dbReference>
<dbReference type="InterPro" id="IPR035474">
    <property type="entry name" value="SIS_Kpsf"/>
</dbReference>
<dbReference type="PANTHER" id="PTHR42745">
    <property type="match status" value="1"/>
</dbReference>
<keyword evidence="2" id="KW-0677">Repeat</keyword>
<evidence type="ECO:0000259" key="8">
    <source>
        <dbReference type="PROSITE" id="PS51464"/>
    </source>
</evidence>
<dbReference type="EMBL" id="BX569689">
    <property type="protein sequence ID" value="CAE06702.1"/>
    <property type="molecule type" value="Genomic_DNA"/>
</dbReference>
<evidence type="ECO:0000256" key="2">
    <source>
        <dbReference type="ARBA" id="ARBA00022737"/>
    </source>
</evidence>
<dbReference type="eggNOG" id="COG0794">
    <property type="taxonomic scope" value="Bacteria"/>
</dbReference>
<feature type="site" description="Catalytically relevant" evidence="5">
    <location>
        <position position="114"/>
    </location>
</feature>
<dbReference type="InterPro" id="IPR000644">
    <property type="entry name" value="CBS_dom"/>
</dbReference>
<dbReference type="KEGG" id="syw:SYNW0187"/>
<gene>
    <name evidence="9" type="primary">kpsF</name>
    <name evidence="9" type="ordered locus">SYNW0187</name>
</gene>
<evidence type="ECO:0000259" key="7">
    <source>
        <dbReference type="PROSITE" id="PS51371"/>
    </source>
</evidence>
<evidence type="ECO:0000256" key="3">
    <source>
        <dbReference type="ARBA" id="ARBA00023122"/>
    </source>
</evidence>
<dbReference type="PROSITE" id="PS51371">
    <property type="entry name" value="CBS"/>
    <property type="match status" value="2"/>
</dbReference>
<protein>
    <submittedName>
        <fullName evidence="9">Polysialic acid capsule expression protein KpsF</fullName>
    </submittedName>
</protein>
<dbReference type="InterPro" id="IPR004800">
    <property type="entry name" value="KdsD/KpsF-type"/>
</dbReference>
<proteinExistence type="inferred from homology"/>
<dbReference type="InterPro" id="IPR046342">
    <property type="entry name" value="CBS_dom_sf"/>
</dbReference>
<dbReference type="Gene3D" id="3.40.50.10490">
    <property type="entry name" value="Glucose-6-phosphate isomerase like protein, domain 1"/>
    <property type="match status" value="1"/>
</dbReference>
<evidence type="ECO:0000313" key="10">
    <source>
        <dbReference type="Proteomes" id="UP000001422"/>
    </source>
</evidence>
<dbReference type="CDD" id="cd05014">
    <property type="entry name" value="SIS_Kpsf"/>
    <property type="match status" value="1"/>
</dbReference>
<dbReference type="GO" id="GO:0005975">
    <property type="term" value="P:carbohydrate metabolic process"/>
    <property type="evidence" value="ECO:0007669"/>
    <property type="project" value="InterPro"/>
</dbReference>
<dbReference type="Pfam" id="PF01380">
    <property type="entry name" value="SIS"/>
    <property type="match status" value="1"/>
</dbReference>
<name>Q7U9R6_PARMW</name>
<evidence type="ECO:0000313" key="9">
    <source>
        <dbReference type="EMBL" id="CAE06702.1"/>
    </source>
</evidence>
<evidence type="ECO:0000256" key="1">
    <source>
        <dbReference type="ARBA" id="ARBA00008165"/>
    </source>
</evidence>
<dbReference type="RefSeq" id="WP_011127063.1">
    <property type="nucleotide sequence ID" value="NC_005070.1"/>
</dbReference>
<feature type="domain" description="SIS" evidence="8">
    <location>
        <begin position="44"/>
        <end position="187"/>
    </location>
</feature>
<dbReference type="SMART" id="SM00116">
    <property type="entry name" value="CBS"/>
    <property type="match status" value="2"/>
</dbReference>
<evidence type="ECO:0000256" key="6">
    <source>
        <dbReference type="PROSITE-ProRule" id="PRU00703"/>
    </source>
</evidence>
<dbReference type="GO" id="GO:0097367">
    <property type="term" value="F:carbohydrate derivative binding"/>
    <property type="evidence" value="ECO:0007669"/>
    <property type="project" value="InterPro"/>
</dbReference>
<feature type="site" description="Catalytically relevant" evidence="5">
    <location>
        <position position="62"/>
    </location>
</feature>
<comment type="similarity">
    <text evidence="1 4">Belongs to the SIS family. GutQ/KpsF subfamily.</text>
</comment>
<dbReference type="NCBIfam" id="TIGR00393">
    <property type="entry name" value="kpsF"/>
    <property type="match status" value="1"/>
</dbReference>
<dbReference type="GO" id="GO:0016853">
    <property type="term" value="F:isomerase activity"/>
    <property type="evidence" value="ECO:0007669"/>
    <property type="project" value="InterPro"/>
</dbReference>
<feature type="site" description="Catalytically relevant" evidence="5">
    <location>
        <position position="155"/>
    </location>
</feature>
<dbReference type="Gene3D" id="3.10.580.10">
    <property type="entry name" value="CBS-domain"/>
    <property type="match status" value="1"/>
</dbReference>
<keyword evidence="3 6" id="KW-0129">CBS domain</keyword>
<dbReference type="eggNOG" id="COG0517">
    <property type="taxonomic scope" value="Bacteria"/>
</dbReference>
<feature type="site" description="Catalytically relevant" evidence="5">
    <location>
        <position position="196"/>
    </location>
</feature>
<dbReference type="PANTHER" id="PTHR42745:SF1">
    <property type="entry name" value="ARABINOSE 5-PHOSPHATE ISOMERASE KDSD"/>
    <property type="match status" value="1"/>
</dbReference>
<keyword evidence="10" id="KW-1185">Reference proteome</keyword>
<dbReference type="Proteomes" id="UP000001422">
    <property type="component" value="Chromosome"/>
</dbReference>
<dbReference type="PROSITE" id="PS51464">
    <property type="entry name" value="SIS"/>
    <property type="match status" value="1"/>
</dbReference>
<dbReference type="GO" id="GO:1901135">
    <property type="term" value="P:carbohydrate derivative metabolic process"/>
    <property type="evidence" value="ECO:0007669"/>
    <property type="project" value="InterPro"/>
</dbReference>
<dbReference type="AlphaFoldDB" id="Q7U9R6"/>
<dbReference type="InterPro" id="IPR046348">
    <property type="entry name" value="SIS_dom_sf"/>
</dbReference>
<dbReference type="HOGENOM" id="CLU_040681_13_1_3"/>